<comment type="caution">
    <text evidence="2">The sequence shown here is derived from an EMBL/GenBank/DDBJ whole genome shotgun (WGS) entry which is preliminary data.</text>
</comment>
<dbReference type="PROSITE" id="PS50012">
    <property type="entry name" value="RCC1_3"/>
    <property type="match status" value="2"/>
</dbReference>
<reference evidence="2" key="1">
    <citation type="submission" date="2022-10" db="EMBL/GenBank/DDBJ databases">
        <authorList>
            <person name="Chen Y."/>
            <person name="Dougan E. K."/>
            <person name="Chan C."/>
            <person name="Rhodes N."/>
            <person name="Thang M."/>
        </authorList>
    </citation>
    <scope>NUCLEOTIDE SEQUENCE</scope>
</reference>
<accession>A0A9P1BJ49</accession>
<evidence type="ECO:0000313" key="5">
    <source>
        <dbReference type="Proteomes" id="UP001152797"/>
    </source>
</evidence>
<name>A0A9P1BJ49_9DINO</name>
<dbReference type="EMBL" id="CAMXCT010000084">
    <property type="protein sequence ID" value="CAI3973555.1"/>
    <property type="molecule type" value="Genomic_DNA"/>
</dbReference>
<dbReference type="EMBL" id="CAMXCT030000084">
    <property type="protein sequence ID" value="CAL4760867.1"/>
    <property type="molecule type" value="Genomic_DNA"/>
</dbReference>
<dbReference type="Proteomes" id="UP001152797">
    <property type="component" value="Unassembled WGS sequence"/>
</dbReference>
<dbReference type="InterPro" id="IPR009091">
    <property type="entry name" value="RCC1/BLIP-II"/>
</dbReference>
<dbReference type="Pfam" id="PF13540">
    <property type="entry name" value="RCC1_2"/>
    <property type="match status" value="4"/>
</dbReference>
<feature type="repeat" description="RCC1" evidence="1">
    <location>
        <begin position="102"/>
        <end position="142"/>
    </location>
</feature>
<dbReference type="GO" id="GO:0005085">
    <property type="term" value="F:guanyl-nucleotide exchange factor activity"/>
    <property type="evidence" value="ECO:0007669"/>
    <property type="project" value="TreeGrafter"/>
</dbReference>
<dbReference type="PROSITE" id="PS00626">
    <property type="entry name" value="RCC1_2"/>
    <property type="match status" value="2"/>
</dbReference>
<dbReference type="PANTHER" id="PTHR45982">
    <property type="entry name" value="REGULATOR OF CHROMOSOME CONDENSATION"/>
    <property type="match status" value="1"/>
</dbReference>
<evidence type="ECO:0000313" key="4">
    <source>
        <dbReference type="EMBL" id="CAL4760867.1"/>
    </source>
</evidence>
<dbReference type="InterPro" id="IPR051553">
    <property type="entry name" value="Ran_GTPase-activating"/>
</dbReference>
<organism evidence="2">
    <name type="scientific">Cladocopium goreaui</name>
    <dbReference type="NCBI Taxonomy" id="2562237"/>
    <lineage>
        <taxon>Eukaryota</taxon>
        <taxon>Sar</taxon>
        <taxon>Alveolata</taxon>
        <taxon>Dinophyceae</taxon>
        <taxon>Suessiales</taxon>
        <taxon>Symbiodiniaceae</taxon>
        <taxon>Cladocopium</taxon>
    </lineage>
</organism>
<sequence>MAYTQISAGFGYTVLLRSDGSAVAIGQNEYGQCSIPALDEGMAYIQVAAGVLHTVLLRSDGSAVAIGQNNYGQFNIPALEDEMAYAQISAGFDYTMLLRSDGSAVAIGRNEYGQCSIPALDEGMWYTQIAAGLHHTVLLRSDGSAVAIGQNGDGQCNIPSPEPGMCYISDMRVGRDLTAQLELAGEDDAVTLIGSSLAGEERFRLTAHGDDSAWETYKRIARELKMNLWNLHLVLPDGQLLAKVCRTNPASSVADVATQFPSHN</sequence>
<dbReference type="Gene3D" id="2.130.10.30">
    <property type="entry name" value="Regulator of chromosome condensation 1/beta-lactamase-inhibitor protein II"/>
    <property type="match status" value="1"/>
</dbReference>
<evidence type="ECO:0000313" key="3">
    <source>
        <dbReference type="EMBL" id="CAL1126930.1"/>
    </source>
</evidence>
<dbReference type="InterPro" id="IPR000408">
    <property type="entry name" value="Reg_chr_condens"/>
</dbReference>
<evidence type="ECO:0000256" key="1">
    <source>
        <dbReference type="PROSITE-ProRule" id="PRU00235"/>
    </source>
</evidence>
<reference evidence="3" key="2">
    <citation type="submission" date="2024-04" db="EMBL/GenBank/DDBJ databases">
        <authorList>
            <person name="Chen Y."/>
            <person name="Shah S."/>
            <person name="Dougan E. K."/>
            <person name="Thang M."/>
            <person name="Chan C."/>
        </authorList>
    </citation>
    <scope>NUCLEOTIDE SEQUENCE [LARGE SCALE GENOMIC DNA]</scope>
</reference>
<keyword evidence="5" id="KW-1185">Reference proteome</keyword>
<dbReference type="GO" id="GO:0005737">
    <property type="term" value="C:cytoplasm"/>
    <property type="evidence" value="ECO:0007669"/>
    <property type="project" value="TreeGrafter"/>
</dbReference>
<dbReference type="OrthoDB" id="445002at2759"/>
<dbReference type="SUPFAM" id="SSF50985">
    <property type="entry name" value="RCC1/BLIP-II"/>
    <property type="match status" value="1"/>
</dbReference>
<dbReference type="AlphaFoldDB" id="A0A9P1BJ49"/>
<proteinExistence type="predicted"/>
<dbReference type="PANTHER" id="PTHR45982:SF1">
    <property type="entry name" value="REGULATOR OF CHROMOSOME CONDENSATION"/>
    <property type="match status" value="1"/>
</dbReference>
<protein>
    <submittedName>
        <fullName evidence="4">Outer membrane adhesin like protein</fullName>
    </submittedName>
</protein>
<gene>
    <name evidence="2" type="ORF">C1SCF055_LOCUS2054</name>
</gene>
<dbReference type="EMBL" id="CAMXCT020000084">
    <property type="protein sequence ID" value="CAL1126930.1"/>
    <property type="molecule type" value="Genomic_DNA"/>
</dbReference>
<feature type="repeat" description="RCC1" evidence="1">
    <location>
        <begin position="20"/>
        <end position="60"/>
    </location>
</feature>
<evidence type="ECO:0000313" key="2">
    <source>
        <dbReference type="EMBL" id="CAI3973555.1"/>
    </source>
</evidence>